<dbReference type="Proteomes" id="UP000000560">
    <property type="component" value="Chromosome II"/>
</dbReference>
<dbReference type="RefSeq" id="XP_661165.1">
    <property type="nucleotide sequence ID" value="XM_656073.1"/>
</dbReference>
<dbReference type="KEGG" id="ani:ANIA_03561"/>
<dbReference type="Gene3D" id="1.20.58.340">
    <property type="entry name" value="Magnesium transport protein CorA, transmembrane region"/>
    <property type="match status" value="1"/>
</dbReference>
<sequence length="473" mass="53177">MRMSTTGWTKKYVYAVIPYFLTLRGVIGLTNTPRECLQVSIMLSVNRAADFAGTASTALDSEGNTLSSDEILELSISKDSFSHLTRRYRFSQVLDTWRYRSTSGTANRQTEYDENGEVQSVVFILSVRLSGSFASIIAIHHDFATSCTVALGLRVSPYDQGLLQQGNERHKELLGHALLVPTILVEISLSTNMLFMQKVRQELSAVEKATGQHGWLEVPATDAPAHDSELSRLGHTVKLHISLSYRRIDSIGVYLDLIKQTLGDVCIGRSILQTFVVTHSPRDQYVQWIANLETALKFRLVDTKYNERRADNQITAVRVPIFTRIYSLLSQRDNMIGVSVAMESKKISEASKRDGSALKSLTVLTAIFFPATYIATLFSLPTFDHTPFWIYWVVVVPLTLVIFGSWSSWTLYRQRRISQETAQRDIHDDIEWDPERAYGRLTGSRQAEITSGTVAMSALGPSSRHTKLHTKNT</sequence>
<dbReference type="EMBL" id="BN001302">
    <property type="protein sequence ID" value="CBF75884.1"/>
    <property type="molecule type" value="Genomic_DNA"/>
</dbReference>
<evidence type="ECO:0000256" key="1">
    <source>
        <dbReference type="SAM" id="Phobius"/>
    </source>
</evidence>
<keyword evidence="1" id="KW-0812">Transmembrane</keyword>
<proteinExistence type="predicted"/>
<dbReference type="OMA" id="NMLFMQK"/>
<dbReference type="AlphaFoldDB" id="Q5B7B9"/>
<protein>
    <submittedName>
        <fullName evidence="2">Uncharacterized protein</fullName>
    </submittedName>
</protein>
<gene>
    <name evidence="2" type="ORF">ANIA_03561</name>
</gene>
<feature type="transmembrane region" description="Helical" evidence="1">
    <location>
        <begin position="389"/>
        <end position="412"/>
    </location>
</feature>
<keyword evidence="1" id="KW-1133">Transmembrane helix</keyword>
<feature type="transmembrane region" description="Helical" evidence="1">
    <location>
        <begin position="361"/>
        <end position="383"/>
    </location>
</feature>
<evidence type="ECO:0000313" key="2">
    <source>
        <dbReference type="EMBL" id="CBF75884.1"/>
    </source>
</evidence>
<evidence type="ECO:0000313" key="3">
    <source>
        <dbReference type="Proteomes" id="UP000000560"/>
    </source>
</evidence>
<organism evidence="2 3">
    <name type="scientific">Emericella nidulans (strain FGSC A4 / ATCC 38163 / CBS 112.46 / NRRL 194 / M139)</name>
    <name type="common">Aspergillus nidulans</name>
    <dbReference type="NCBI Taxonomy" id="227321"/>
    <lineage>
        <taxon>Eukaryota</taxon>
        <taxon>Fungi</taxon>
        <taxon>Dikarya</taxon>
        <taxon>Ascomycota</taxon>
        <taxon>Pezizomycotina</taxon>
        <taxon>Eurotiomycetes</taxon>
        <taxon>Eurotiomycetidae</taxon>
        <taxon>Eurotiales</taxon>
        <taxon>Aspergillaceae</taxon>
        <taxon>Aspergillus</taxon>
        <taxon>Aspergillus subgen. Nidulantes</taxon>
    </lineage>
</organism>
<reference evidence="3" key="2">
    <citation type="journal article" date="2009" name="Fungal Genet. Biol.">
        <title>The 2008 update of the Aspergillus nidulans genome annotation: a community effort.</title>
        <authorList>
            <person name="Wortman J.R."/>
            <person name="Gilsenan J.M."/>
            <person name="Joardar V."/>
            <person name="Deegan J."/>
            <person name="Clutterbuck J."/>
            <person name="Andersen M.R."/>
            <person name="Archer D."/>
            <person name="Bencina M."/>
            <person name="Braus G."/>
            <person name="Coutinho P."/>
            <person name="von Dohren H."/>
            <person name="Doonan J."/>
            <person name="Driessen A.J."/>
            <person name="Durek P."/>
            <person name="Espeso E."/>
            <person name="Fekete E."/>
            <person name="Flipphi M."/>
            <person name="Estrada C.G."/>
            <person name="Geysens S."/>
            <person name="Goldman G."/>
            <person name="de Groot P.W."/>
            <person name="Hansen K."/>
            <person name="Harris S.D."/>
            <person name="Heinekamp T."/>
            <person name="Helmstaedt K."/>
            <person name="Henrissat B."/>
            <person name="Hofmann G."/>
            <person name="Homan T."/>
            <person name="Horio T."/>
            <person name="Horiuchi H."/>
            <person name="James S."/>
            <person name="Jones M."/>
            <person name="Karaffa L."/>
            <person name="Karanyi Z."/>
            <person name="Kato M."/>
            <person name="Keller N."/>
            <person name="Kelly D.E."/>
            <person name="Kiel J.A."/>
            <person name="Kim J.M."/>
            <person name="van der Klei I.J."/>
            <person name="Klis F.M."/>
            <person name="Kovalchuk A."/>
            <person name="Krasevec N."/>
            <person name="Kubicek C.P."/>
            <person name="Liu B."/>
            <person name="Maccabe A."/>
            <person name="Meyer V."/>
            <person name="Mirabito P."/>
            <person name="Miskei M."/>
            <person name="Mos M."/>
            <person name="Mullins J."/>
            <person name="Nelson D.R."/>
            <person name="Nielsen J."/>
            <person name="Oakley B.R."/>
            <person name="Osmani S.A."/>
            <person name="Pakula T."/>
            <person name="Paszewski A."/>
            <person name="Paulsen I."/>
            <person name="Pilsyk S."/>
            <person name="Pocsi I."/>
            <person name="Punt P.J."/>
            <person name="Ram A.F."/>
            <person name="Ren Q."/>
            <person name="Robellet X."/>
            <person name="Robson G."/>
            <person name="Seiboth B."/>
            <person name="van Solingen P."/>
            <person name="Specht T."/>
            <person name="Sun J."/>
            <person name="Taheri-Talesh N."/>
            <person name="Takeshita N."/>
            <person name="Ussery D."/>
            <person name="vanKuyk P.A."/>
            <person name="Visser H."/>
            <person name="van de Vondervoort P.J."/>
            <person name="de Vries R.P."/>
            <person name="Walton J."/>
            <person name="Xiang X."/>
            <person name="Xiong Y."/>
            <person name="Zeng A.P."/>
            <person name="Brandt B.W."/>
            <person name="Cornell M.J."/>
            <person name="van den Hondel C.A."/>
            <person name="Visser J."/>
            <person name="Oliver S.G."/>
            <person name="Turner G."/>
        </authorList>
    </citation>
    <scope>GENOME REANNOTATION</scope>
    <source>
        <strain evidence="3">FGSC A4 / ATCC 38163 / CBS 112.46 / NRRL 194 / M139</strain>
    </source>
</reference>
<keyword evidence="1" id="KW-0472">Membrane</keyword>
<name>Q5B7B9_EMENI</name>
<dbReference type="HOGENOM" id="CLU_674540_0_0_1"/>
<dbReference type="eggNOG" id="ENOG502RP9K">
    <property type="taxonomic scope" value="Eukaryota"/>
</dbReference>
<reference evidence="3" key="1">
    <citation type="journal article" date="2005" name="Nature">
        <title>Sequencing of Aspergillus nidulans and comparative analysis with A. fumigatus and A. oryzae.</title>
        <authorList>
            <person name="Galagan J.E."/>
            <person name="Calvo S.E."/>
            <person name="Cuomo C."/>
            <person name="Ma L.J."/>
            <person name="Wortman J.R."/>
            <person name="Batzoglou S."/>
            <person name="Lee S.I."/>
            <person name="Basturkmen M."/>
            <person name="Spevak C.C."/>
            <person name="Clutterbuck J."/>
            <person name="Kapitonov V."/>
            <person name="Jurka J."/>
            <person name="Scazzocchio C."/>
            <person name="Farman M."/>
            <person name="Butler J."/>
            <person name="Purcell S."/>
            <person name="Harris S."/>
            <person name="Braus G.H."/>
            <person name="Draht O."/>
            <person name="Busch S."/>
            <person name="D'Enfert C."/>
            <person name="Bouchier C."/>
            <person name="Goldman G.H."/>
            <person name="Bell-Pedersen D."/>
            <person name="Griffiths-Jones S."/>
            <person name="Doonan J.H."/>
            <person name="Yu J."/>
            <person name="Vienken K."/>
            <person name="Pain A."/>
            <person name="Freitag M."/>
            <person name="Selker E.U."/>
            <person name="Archer D.B."/>
            <person name="Penalva M.A."/>
            <person name="Oakley B.R."/>
            <person name="Momany M."/>
            <person name="Tanaka T."/>
            <person name="Kumagai T."/>
            <person name="Asai K."/>
            <person name="Machida M."/>
            <person name="Nierman W.C."/>
            <person name="Denning D.W."/>
            <person name="Caddick M."/>
            <person name="Hynes M."/>
            <person name="Paoletti M."/>
            <person name="Fischer R."/>
            <person name="Miller B."/>
            <person name="Dyer P."/>
            <person name="Sachs M.S."/>
            <person name="Osmani S.A."/>
            <person name="Birren B.W."/>
        </authorList>
    </citation>
    <scope>NUCLEOTIDE SEQUENCE [LARGE SCALE GENOMIC DNA]</scope>
    <source>
        <strain evidence="3">FGSC A4 / ATCC 38163 / CBS 112.46 / NRRL 194 / M139</strain>
    </source>
</reference>
<accession>C8V4H0</accession>
<dbReference type="InParanoid" id="Q5B7B9"/>
<dbReference type="GeneID" id="2872983"/>
<accession>Q5B7B9</accession>
<keyword evidence="3" id="KW-1185">Reference proteome</keyword>
<dbReference type="OrthoDB" id="5207033at2759"/>